<dbReference type="EMBL" id="JAYWIO010000005">
    <property type="protein sequence ID" value="KAK7259885.1"/>
    <property type="molecule type" value="Genomic_DNA"/>
</dbReference>
<proteinExistence type="predicted"/>
<name>A0AAN9I158_CROPI</name>
<sequence length="84" mass="9965">MKLIHLGLVISKFILLALHYLFRTTYLTRLLKKKFSFINLACMARKLGETKFFYMSISSAVFFFYTFIFYFPVKSIEIFPIAKS</sequence>
<gene>
    <name evidence="2" type="ORF">RIF29_25500</name>
</gene>
<protein>
    <submittedName>
        <fullName evidence="2">Uncharacterized protein</fullName>
    </submittedName>
</protein>
<evidence type="ECO:0000313" key="2">
    <source>
        <dbReference type="EMBL" id="KAK7259885.1"/>
    </source>
</evidence>
<dbReference type="AlphaFoldDB" id="A0AAN9I158"/>
<keyword evidence="3" id="KW-1185">Reference proteome</keyword>
<keyword evidence="1" id="KW-0812">Transmembrane</keyword>
<reference evidence="2 3" key="1">
    <citation type="submission" date="2024-01" db="EMBL/GenBank/DDBJ databases">
        <title>The genomes of 5 underutilized Papilionoideae crops provide insights into root nodulation and disease resistanc.</title>
        <authorList>
            <person name="Yuan L."/>
        </authorList>
    </citation>
    <scope>NUCLEOTIDE SEQUENCE [LARGE SCALE GENOMIC DNA]</scope>
    <source>
        <strain evidence="2">ZHUSHIDOU_FW_LH</strain>
        <tissue evidence="2">Leaf</tissue>
    </source>
</reference>
<feature type="transmembrane region" description="Helical" evidence="1">
    <location>
        <begin position="52"/>
        <end position="71"/>
    </location>
</feature>
<organism evidence="2 3">
    <name type="scientific">Crotalaria pallida</name>
    <name type="common">Smooth rattlebox</name>
    <name type="synonym">Crotalaria striata</name>
    <dbReference type="NCBI Taxonomy" id="3830"/>
    <lineage>
        <taxon>Eukaryota</taxon>
        <taxon>Viridiplantae</taxon>
        <taxon>Streptophyta</taxon>
        <taxon>Embryophyta</taxon>
        <taxon>Tracheophyta</taxon>
        <taxon>Spermatophyta</taxon>
        <taxon>Magnoliopsida</taxon>
        <taxon>eudicotyledons</taxon>
        <taxon>Gunneridae</taxon>
        <taxon>Pentapetalae</taxon>
        <taxon>rosids</taxon>
        <taxon>fabids</taxon>
        <taxon>Fabales</taxon>
        <taxon>Fabaceae</taxon>
        <taxon>Papilionoideae</taxon>
        <taxon>50 kb inversion clade</taxon>
        <taxon>genistoids sensu lato</taxon>
        <taxon>core genistoids</taxon>
        <taxon>Crotalarieae</taxon>
        <taxon>Crotalaria</taxon>
    </lineage>
</organism>
<comment type="caution">
    <text evidence="2">The sequence shown here is derived from an EMBL/GenBank/DDBJ whole genome shotgun (WGS) entry which is preliminary data.</text>
</comment>
<evidence type="ECO:0000313" key="3">
    <source>
        <dbReference type="Proteomes" id="UP001372338"/>
    </source>
</evidence>
<evidence type="ECO:0000256" key="1">
    <source>
        <dbReference type="SAM" id="Phobius"/>
    </source>
</evidence>
<feature type="transmembrane region" description="Helical" evidence="1">
    <location>
        <begin position="6"/>
        <end position="31"/>
    </location>
</feature>
<accession>A0AAN9I158</accession>
<dbReference type="Proteomes" id="UP001372338">
    <property type="component" value="Unassembled WGS sequence"/>
</dbReference>
<keyword evidence="1" id="KW-1133">Transmembrane helix</keyword>
<keyword evidence="1" id="KW-0472">Membrane</keyword>